<gene>
    <name evidence="3" type="ordered locus">PSMK_05080</name>
</gene>
<dbReference type="GO" id="GO:0015627">
    <property type="term" value="C:type II protein secretion system complex"/>
    <property type="evidence" value="ECO:0007669"/>
    <property type="project" value="InterPro"/>
</dbReference>
<dbReference type="HOGENOM" id="CLU_041661_3_0_0"/>
<dbReference type="SUPFAM" id="SSF54523">
    <property type="entry name" value="Pili subunits"/>
    <property type="match status" value="1"/>
</dbReference>
<dbReference type="eggNOG" id="COG2165">
    <property type="taxonomic scope" value="Bacteria"/>
</dbReference>
<dbReference type="RefSeq" id="WP_014435887.1">
    <property type="nucleotide sequence ID" value="NC_017080.1"/>
</dbReference>
<dbReference type="AlphaFoldDB" id="I0IBM9"/>
<dbReference type="GO" id="GO:0015628">
    <property type="term" value="P:protein secretion by the type II secretion system"/>
    <property type="evidence" value="ECO:0007669"/>
    <property type="project" value="InterPro"/>
</dbReference>
<protein>
    <recommendedName>
        <fullName evidence="5">Prepilin-type N-terminal cleavage/methylation domain-containing protein</fullName>
    </recommendedName>
</protein>
<feature type="transmembrane region" description="Helical" evidence="2">
    <location>
        <begin position="20"/>
        <end position="41"/>
    </location>
</feature>
<organism evidence="3 4">
    <name type="scientific">Phycisphaera mikurensis (strain NBRC 102666 / KCTC 22515 / FYK2301M01)</name>
    <dbReference type="NCBI Taxonomy" id="1142394"/>
    <lineage>
        <taxon>Bacteria</taxon>
        <taxon>Pseudomonadati</taxon>
        <taxon>Planctomycetota</taxon>
        <taxon>Phycisphaerae</taxon>
        <taxon>Phycisphaerales</taxon>
        <taxon>Phycisphaeraceae</taxon>
        <taxon>Phycisphaera</taxon>
    </lineage>
</organism>
<reference evidence="3 4" key="1">
    <citation type="submission" date="2012-02" db="EMBL/GenBank/DDBJ databases">
        <title>Complete genome sequence of Phycisphaera mikurensis NBRC 102666.</title>
        <authorList>
            <person name="Ankai A."/>
            <person name="Hosoyama A."/>
            <person name="Terui Y."/>
            <person name="Sekine M."/>
            <person name="Fukai R."/>
            <person name="Kato Y."/>
            <person name="Nakamura S."/>
            <person name="Yamada-Narita S."/>
            <person name="Kawakoshi A."/>
            <person name="Fukunaga Y."/>
            <person name="Yamazaki S."/>
            <person name="Fujita N."/>
        </authorList>
    </citation>
    <scope>NUCLEOTIDE SEQUENCE [LARGE SCALE GENOMIC DNA]</scope>
    <source>
        <strain evidence="4">NBRC 102666 / KCTC 22515 / FYK2301M01</strain>
    </source>
</reference>
<dbReference type="InterPro" id="IPR012902">
    <property type="entry name" value="N_methyl_site"/>
</dbReference>
<dbReference type="PANTHER" id="PTHR30093">
    <property type="entry name" value="GENERAL SECRETION PATHWAY PROTEIN G"/>
    <property type="match status" value="1"/>
</dbReference>
<dbReference type="Proteomes" id="UP000007881">
    <property type="component" value="Chromosome"/>
</dbReference>
<evidence type="ECO:0000256" key="1">
    <source>
        <dbReference type="ARBA" id="ARBA00022481"/>
    </source>
</evidence>
<dbReference type="InterPro" id="IPR045584">
    <property type="entry name" value="Pilin-like"/>
</dbReference>
<dbReference type="EMBL" id="AP012338">
    <property type="protein sequence ID" value="BAM02667.1"/>
    <property type="molecule type" value="Genomic_DNA"/>
</dbReference>
<keyword evidence="2" id="KW-1133">Transmembrane helix</keyword>
<keyword evidence="1" id="KW-0488">Methylation</keyword>
<name>I0IBM9_PHYMF</name>
<dbReference type="NCBIfam" id="TIGR02532">
    <property type="entry name" value="IV_pilin_GFxxxE"/>
    <property type="match status" value="1"/>
</dbReference>
<dbReference type="STRING" id="1142394.PSMK_05080"/>
<dbReference type="PRINTS" id="PR00813">
    <property type="entry name" value="BCTERIALGSPG"/>
</dbReference>
<dbReference type="Gene3D" id="3.30.700.10">
    <property type="entry name" value="Glycoprotein, Type 4 Pilin"/>
    <property type="match status" value="1"/>
</dbReference>
<keyword evidence="4" id="KW-1185">Reference proteome</keyword>
<dbReference type="KEGG" id="phm:PSMK_05080"/>
<sequence>MISRPHRTPAPARRPSGFTLIELLVVISIIALLIGILLPALGAARSSARNLLCLTQLRSMAQAVHIYAEDNKAVLPYGFTSVAPGSDWRTLIGKTIEADDGTYSASTADAGSARKIFHCPESIESTVAGTDRDLPLTYSVHPRIMPQVGPTRLDPAYDTGPNPRLAEPYRLYDLREPAALALIFDGVQIFSNPQPGTWQSNATAYKLQDTAYFRDGLPQNNLLLAPSIDLGASIDGGSNEDAQNYSGGGNAGNIRWRHAGDKVANVAFGDGHASSETWNSRFDTTLRNRNIYVQGG</sequence>
<dbReference type="InterPro" id="IPR000983">
    <property type="entry name" value="Bac_GSPG_pilin"/>
</dbReference>
<keyword evidence="2" id="KW-0472">Membrane</keyword>
<dbReference type="OrthoDB" id="246452at2"/>
<evidence type="ECO:0008006" key="5">
    <source>
        <dbReference type="Google" id="ProtNLM"/>
    </source>
</evidence>
<dbReference type="PROSITE" id="PS00409">
    <property type="entry name" value="PROKAR_NTER_METHYL"/>
    <property type="match status" value="1"/>
</dbReference>
<accession>I0IBM9</accession>
<keyword evidence="2" id="KW-0812">Transmembrane</keyword>
<dbReference type="Pfam" id="PF07963">
    <property type="entry name" value="N_methyl"/>
    <property type="match status" value="1"/>
</dbReference>
<evidence type="ECO:0000313" key="3">
    <source>
        <dbReference type="EMBL" id="BAM02667.1"/>
    </source>
</evidence>
<evidence type="ECO:0000256" key="2">
    <source>
        <dbReference type="SAM" id="Phobius"/>
    </source>
</evidence>
<proteinExistence type="predicted"/>
<evidence type="ECO:0000313" key="4">
    <source>
        <dbReference type="Proteomes" id="UP000007881"/>
    </source>
</evidence>